<evidence type="ECO:0000313" key="6">
    <source>
        <dbReference type="EMBL" id="MDC7228396.1"/>
    </source>
</evidence>
<dbReference type="AlphaFoldDB" id="A0AAJ1ILQ9"/>
<proteinExistence type="predicted"/>
<dbReference type="Proteomes" id="UP001221217">
    <property type="component" value="Unassembled WGS sequence"/>
</dbReference>
<evidence type="ECO:0000313" key="7">
    <source>
        <dbReference type="Proteomes" id="UP001221217"/>
    </source>
</evidence>
<feature type="transmembrane region" description="Helical" evidence="5">
    <location>
        <begin position="108"/>
        <end position="128"/>
    </location>
</feature>
<dbReference type="PANTHER" id="PTHR36926:SF1">
    <property type="entry name" value="COLICIN V PRODUCTION PROTEIN"/>
    <property type="match status" value="1"/>
</dbReference>
<dbReference type="GO" id="GO:0016020">
    <property type="term" value="C:membrane"/>
    <property type="evidence" value="ECO:0007669"/>
    <property type="project" value="UniProtKB-SubCell"/>
</dbReference>
<protein>
    <submittedName>
        <fullName evidence="6">CvpA family protein</fullName>
    </submittedName>
</protein>
<dbReference type="InterPro" id="IPR052719">
    <property type="entry name" value="CvpA-like"/>
</dbReference>
<evidence type="ECO:0000256" key="1">
    <source>
        <dbReference type="ARBA" id="ARBA00004141"/>
    </source>
</evidence>
<dbReference type="GO" id="GO:0009403">
    <property type="term" value="P:toxin biosynthetic process"/>
    <property type="evidence" value="ECO:0007669"/>
    <property type="project" value="InterPro"/>
</dbReference>
<comment type="subcellular location">
    <subcellularLocation>
        <location evidence="1">Membrane</location>
        <topology evidence="1">Multi-pass membrane protein</topology>
    </subcellularLocation>
</comment>
<evidence type="ECO:0000256" key="4">
    <source>
        <dbReference type="ARBA" id="ARBA00023136"/>
    </source>
</evidence>
<feature type="transmembrane region" description="Helical" evidence="5">
    <location>
        <begin position="68"/>
        <end position="88"/>
    </location>
</feature>
<evidence type="ECO:0000256" key="3">
    <source>
        <dbReference type="ARBA" id="ARBA00022989"/>
    </source>
</evidence>
<dbReference type="Pfam" id="PF02674">
    <property type="entry name" value="Colicin_V"/>
    <property type="match status" value="1"/>
</dbReference>
<sequence length="166" mass="18616">MQFGDFTIIPIDIFFTAIILFMTIKAIIRGFVTEVMSIAAIGLGIILGVLFSALLGDFISSKFGESNWNQVIAFLIIFLVSYIVIKIFENGLNALVDKIHLDRLDRSLGLFFGILEGIVLVMIIVFVIEVQPLINTDKVESESWYIQMIHRFVPDGETVLDEAIDV</sequence>
<dbReference type="PANTHER" id="PTHR36926">
    <property type="entry name" value="COLICIN V PRODUCTION PROTEIN"/>
    <property type="match status" value="1"/>
</dbReference>
<accession>A0AAJ1ILQ9</accession>
<dbReference type="EMBL" id="JAQQAL010000045">
    <property type="protein sequence ID" value="MDC7228396.1"/>
    <property type="molecule type" value="Genomic_DNA"/>
</dbReference>
<gene>
    <name evidence="6" type="ORF">PQJ61_16665</name>
</gene>
<comment type="caution">
    <text evidence="6">The sequence shown here is derived from an EMBL/GenBank/DDBJ whole genome shotgun (WGS) entry which is preliminary data.</text>
</comment>
<dbReference type="InterPro" id="IPR003825">
    <property type="entry name" value="Colicin-V_CvpA"/>
</dbReference>
<name>A0AAJ1ILQ9_9SPIO</name>
<feature type="transmembrane region" description="Helical" evidence="5">
    <location>
        <begin position="6"/>
        <end position="28"/>
    </location>
</feature>
<feature type="transmembrane region" description="Helical" evidence="5">
    <location>
        <begin position="35"/>
        <end position="56"/>
    </location>
</feature>
<organism evidence="6 7">
    <name type="scientific">Candidatus Thalassospirochaeta sargassi</name>
    <dbReference type="NCBI Taxonomy" id="3119039"/>
    <lineage>
        <taxon>Bacteria</taxon>
        <taxon>Pseudomonadati</taxon>
        <taxon>Spirochaetota</taxon>
        <taxon>Spirochaetia</taxon>
        <taxon>Spirochaetales</taxon>
        <taxon>Spirochaetaceae</taxon>
        <taxon>Candidatus Thalassospirochaeta</taxon>
    </lineage>
</organism>
<reference evidence="6 7" key="1">
    <citation type="submission" date="2022-12" db="EMBL/GenBank/DDBJ databases">
        <title>Metagenome assembled genome from gulf of manar.</title>
        <authorList>
            <person name="Kohli P."/>
            <person name="Pk S."/>
            <person name="Venkata Ramana C."/>
            <person name="Sasikala C."/>
        </authorList>
    </citation>
    <scope>NUCLEOTIDE SEQUENCE [LARGE SCALE GENOMIC DNA]</scope>
    <source>
        <strain evidence="6">JB008</strain>
    </source>
</reference>
<keyword evidence="2 5" id="KW-0812">Transmembrane</keyword>
<keyword evidence="4 5" id="KW-0472">Membrane</keyword>
<evidence type="ECO:0000256" key="5">
    <source>
        <dbReference type="SAM" id="Phobius"/>
    </source>
</evidence>
<keyword evidence="3 5" id="KW-1133">Transmembrane helix</keyword>
<evidence type="ECO:0000256" key="2">
    <source>
        <dbReference type="ARBA" id="ARBA00022692"/>
    </source>
</evidence>